<keyword evidence="2" id="KW-1133">Transmembrane helix</keyword>
<accession>A0A518G9R3</accession>
<reference evidence="3 4" key="1">
    <citation type="submission" date="2019-02" db="EMBL/GenBank/DDBJ databases">
        <title>Deep-cultivation of Planctomycetes and their phenomic and genomic characterization uncovers novel biology.</title>
        <authorList>
            <person name="Wiegand S."/>
            <person name="Jogler M."/>
            <person name="Boedeker C."/>
            <person name="Pinto D."/>
            <person name="Vollmers J."/>
            <person name="Rivas-Marin E."/>
            <person name="Kohn T."/>
            <person name="Peeters S.H."/>
            <person name="Heuer A."/>
            <person name="Rast P."/>
            <person name="Oberbeckmann S."/>
            <person name="Bunk B."/>
            <person name="Jeske O."/>
            <person name="Meyerdierks A."/>
            <person name="Storesund J.E."/>
            <person name="Kallscheuer N."/>
            <person name="Luecker S."/>
            <person name="Lage O.M."/>
            <person name="Pohl T."/>
            <person name="Merkel B.J."/>
            <person name="Hornburger P."/>
            <person name="Mueller R.-W."/>
            <person name="Bruemmer F."/>
            <person name="Labrenz M."/>
            <person name="Spormann A.M."/>
            <person name="Op den Camp H."/>
            <person name="Overmann J."/>
            <person name="Amann R."/>
            <person name="Jetten M.S.M."/>
            <person name="Mascher T."/>
            <person name="Medema M.H."/>
            <person name="Devos D.P."/>
            <person name="Kaster A.-K."/>
            <person name="Ovreas L."/>
            <person name="Rohde M."/>
            <person name="Galperin M.Y."/>
            <person name="Jogler C."/>
        </authorList>
    </citation>
    <scope>NUCLEOTIDE SEQUENCE [LARGE SCALE GENOMIC DNA]</scope>
    <source>
        <strain evidence="3 4">Q31a</strain>
    </source>
</reference>
<keyword evidence="2" id="KW-0812">Transmembrane</keyword>
<evidence type="ECO:0000313" key="3">
    <source>
        <dbReference type="EMBL" id="QDV25338.1"/>
    </source>
</evidence>
<feature type="region of interest" description="Disordered" evidence="1">
    <location>
        <begin position="44"/>
        <end position="71"/>
    </location>
</feature>
<dbReference type="KEGG" id="ahel:Q31a_36630"/>
<feature type="transmembrane region" description="Helical" evidence="2">
    <location>
        <begin position="225"/>
        <end position="251"/>
    </location>
</feature>
<evidence type="ECO:0000256" key="1">
    <source>
        <dbReference type="SAM" id="MobiDB-lite"/>
    </source>
</evidence>
<keyword evidence="4" id="KW-1185">Reference proteome</keyword>
<proteinExistence type="predicted"/>
<evidence type="ECO:0000313" key="4">
    <source>
        <dbReference type="Proteomes" id="UP000318017"/>
    </source>
</evidence>
<dbReference type="Proteomes" id="UP000318017">
    <property type="component" value="Chromosome"/>
</dbReference>
<gene>
    <name evidence="3" type="ORF">Q31a_36630</name>
</gene>
<organism evidence="3 4">
    <name type="scientific">Aureliella helgolandensis</name>
    <dbReference type="NCBI Taxonomy" id="2527968"/>
    <lineage>
        <taxon>Bacteria</taxon>
        <taxon>Pseudomonadati</taxon>
        <taxon>Planctomycetota</taxon>
        <taxon>Planctomycetia</taxon>
        <taxon>Pirellulales</taxon>
        <taxon>Pirellulaceae</taxon>
        <taxon>Aureliella</taxon>
    </lineage>
</organism>
<sequence length="252" mass="26581">MAIESNCSGCGQRLTVDDAHAGKRARCPACGQIYTIAYPHQAADSHSENAVQPQVWGPTTGEHSQSESADREDQFWMLAPDGSQYGPVDRPTLSRWYQEGRVGRDYKIRQSLAGPWQAADYFRPTSSSNFAAGHTQTPQGFAGPSPAASPYTSSATVAPAYGGQSAAGGYAQSDRSGLVLAMGILSFFVCPIFGIVAWIMGGSALRGIAAGTYDPVNKGLIQVGYYLGIASVLLNFVCIGGFILLSILSAIS</sequence>
<dbReference type="EMBL" id="CP036298">
    <property type="protein sequence ID" value="QDV25338.1"/>
    <property type="molecule type" value="Genomic_DNA"/>
</dbReference>
<dbReference type="Gene3D" id="2.20.28.160">
    <property type="match status" value="1"/>
</dbReference>
<evidence type="ECO:0008006" key="5">
    <source>
        <dbReference type="Google" id="ProtNLM"/>
    </source>
</evidence>
<name>A0A518G9R3_9BACT</name>
<dbReference type="RefSeq" id="WP_145080262.1">
    <property type="nucleotide sequence ID" value="NZ_CP036298.1"/>
</dbReference>
<dbReference type="AlphaFoldDB" id="A0A518G9R3"/>
<dbReference type="OrthoDB" id="278173at2"/>
<evidence type="ECO:0000256" key="2">
    <source>
        <dbReference type="SAM" id="Phobius"/>
    </source>
</evidence>
<protein>
    <recommendedName>
        <fullName evidence="5">GYF domain-containing protein</fullName>
    </recommendedName>
</protein>
<feature type="transmembrane region" description="Helical" evidence="2">
    <location>
        <begin position="178"/>
        <end position="205"/>
    </location>
</feature>
<keyword evidence="2" id="KW-0472">Membrane</keyword>